<evidence type="ECO:0000256" key="2">
    <source>
        <dbReference type="ARBA" id="ARBA00023012"/>
    </source>
</evidence>
<dbReference type="SMART" id="SM00448">
    <property type="entry name" value="REC"/>
    <property type="match status" value="1"/>
</dbReference>
<accession>A0A1I5KN93</accession>
<feature type="modified residue" description="4-aspartylphosphate" evidence="3">
    <location>
        <position position="56"/>
    </location>
</feature>
<dbReference type="RefSeq" id="WP_090476778.1">
    <property type="nucleotide sequence ID" value="NZ_FOWZ01000001.1"/>
</dbReference>
<dbReference type="PANTHER" id="PTHR44591">
    <property type="entry name" value="STRESS RESPONSE REGULATOR PROTEIN 1"/>
    <property type="match status" value="1"/>
</dbReference>
<dbReference type="STRING" id="604088.SAMN04488060_0367"/>
<protein>
    <submittedName>
        <fullName evidence="5">CheY chemotaxis protein or a CheY-like REC (Receiver) domain</fullName>
    </submittedName>
</protein>
<keyword evidence="2" id="KW-0902">Two-component regulatory system</keyword>
<proteinExistence type="predicted"/>
<dbReference type="PANTHER" id="PTHR44591:SF14">
    <property type="entry name" value="PROTEIN PILG"/>
    <property type="match status" value="1"/>
</dbReference>
<gene>
    <name evidence="5" type="ORF">SAMN04488060_0367</name>
</gene>
<keyword evidence="6" id="KW-1185">Reference proteome</keyword>
<evidence type="ECO:0000313" key="6">
    <source>
        <dbReference type="Proteomes" id="UP000199331"/>
    </source>
</evidence>
<dbReference type="GO" id="GO:0000160">
    <property type="term" value="P:phosphorelay signal transduction system"/>
    <property type="evidence" value="ECO:0007669"/>
    <property type="project" value="UniProtKB-KW"/>
</dbReference>
<dbReference type="InterPro" id="IPR011006">
    <property type="entry name" value="CheY-like_superfamily"/>
</dbReference>
<sequence length="125" mass="13837">MSLSNRILIVDDEALIAFDFEMTLVDAGYDVLGPATSLDEALDMVSEETPRAAVLDIDLNARPVWPLARKLRESGTHIVFVSANLRHEELATEFKDEPRLDKPVCEGDLLKALNQGLAEQPAHCH</sequence>
<dbReference type="InterPro" id="IPR001789">
    <property type="entry name" value="Sig_transdc_resp-reg_receiver"/>
</dbReference>
<evidence type="ECO:0000256" key="3">
    <source>
        <dbReference type="PROSITE-ProRule" id="PRU00169"/>
    </source>
</evidence>
<dbReference type="EMBL" id="FOWZ01000001">
    <property type="protein sequence ID" value="SFO86136.1"/>
    <property type="molecule type" value="Genomic_DNA"/>
</dbReference>
<evidence type="ECO:0000259" key="4">
    <source>
        <dbReference type="PROSITE" id="PS50110"/>
    </source>
</evidence>
<dbReference type="InterPro" id="IPR050595">
    <property type="entry name" value="Bact_response_regulator"/>
</dbReference>
<dbReference type="Proteomes" id="UP000199331">
    <property type="component" value="Unassembled WGS sequence"/>
</dbReference>
<organism evidence="5 6">
    <name type="scientific">Qipengyuania nanhaisediminis</name>
    <dbReference type="NCBI Taxonomy" id="604088"/>
    <lineage>
        <taxon>Bacteria</taxon>
        <taxon>Pseudomonadati</taxon>
        <taxon>Pseudomonadota</taxon>
        <taxon>Alphaproteobacteria</taxon>
        <taxon>Sphingomonadales</taxon>
        <taxon>Erythrobacteraceae</taxon>
        <taxon>Qipengyuania</taxon>
    </lineage>
</organism>
<feature type="domain" description="Response regulatory" evidence="4">
    <location>
        <begin position="6"/>
        <end position="117"/>
    </location>
</feature>
<dbReference type="AlphaFoldDB" id="A0A1I5KN93"/>
<keyword evidence="1 3" id="KW-0597">Phosphoprotein</keyword>
<dbReference type="OrthoDB" id="7471842at2"/>
<name>A0A1I5KN93_9SPHN</name>
<dbReference type="Gene3D" id="3.40.50.2300">
    <property type="match status" value="1"/>
</dbReference>
<dbReference type="Pfam" id="PF00072">
    <property type="entry name" value="Response_reg"/>
    <property type="match status" value="1"/>
</dbReference>
<dbReference type="SUPFAM" id="SSF52172">
    <property type="entry name" value="CheY-like"/>
    <property type="match status" value="1"/>
</dbReference>
<evidence type="ECO:0000313" key="5">
    <source>
        <dbReference type="EMBL" id="SFO86136.1"/>
    </source>
</evidence>
<evidence type="ECO:0000256" key="1">
    <source>
        <dbReference type="ARBA" id="ARBA00022553"/>
    </source>
</evidence>
<dbReference type="PROSITE" id="PS50110">
    <property type="entry name" value="RESPONSE_REGULATORY"/>
    <property type="match status" value="1"/>
</dbReference>
<reference evidence="6" key="1">
    <citation type="submission" date="2016-10" db="EMBL/GenBank/DDBJ databases">
        <authorList>
            <person name="Varghese N."/>
            <person name="Submissions S."/>
        </authorList>
    </citation>
    <scope>NUCLEOTIDE SEQUENCE [LARGE SCALE GENOMIC DNA]</scope>
    <source>
        <strain evidence="6">CGMCC 1.7715</strain>
    </source>
</reference>